<dbReference type="GO" id="GO:0005829">
    <property type="term" value="C:cytosol"/>
    <property type="evidence" value="ECO:0007669"/>
    <property type="project" value="TreeGrafter"/>
</dbReference>
<dbReference type="Pfam" id="PF10282">
    <property type="entry name" value="Lactonase"/>
    <property type="match status" value="1"/>
</dbReference>
<protein>
    <submittedName>
        <fullName evidence="2">6-phosphogluconolactonase</fullName>
        <ecNumber evidence="2">3.1.1.31</ecNumber>
    </submittedName>
</protein>
<dbReference type="PANTHER" id="PTHR30344">
    <property type="entry name" value="6-PHOSPHOGLUCONOLACTONASE-RELATED"/>
    <property type="match status" value="1"/>
</dbReference>
<dbReference type="InterPro" id="IPR011048">
    <property type="entry name" value="Haem_d1_sf"/>
</dbReference>
<dbReference type="InterPro" id="IPR050282">
    <property type="entry name" value="Cycloisomerase_2"/>
</dbReference>
<dbReference type="AlphaFoldDB" id="A0A3B0UHH6"/>
<dbReference type="EC" id="3.1.1.31" evidence="2"/>
<dbReference type="Gene3D" id="2.130.10.10">
    <property type="entry name" value="YVTN repeat-like/Quinoprotein amine dehydrogenase"/>
    <property type="match status" value="1"/>
</dbReference>
<gene>
    <name evidence="2" type="ORF">MNBD_BACTEROID01-2429</name>
</gene>
<dbReference type="InterPro" id="IPR015943">
    <property type="entry name" value="WD40/YVTN_repeat-like_dom_sf"/>
</dbReference>
<accession>A0A3B0UHH6</accession>
<proteinExistence type="inferred from homology"/>
<comment type="similarity">
    <text evidence="1">Belongs to the cycloisomerase 2 family.</text>
</comment>
<name>A0A3B0UHH6_9ZZZZ</name>
<dbReference type="FunFam" id="2.130.10.10:FF:000306">
    <property type="entry name" value="3-carboxymuconate cyclase"/>
    <property type="match status" value="1"/>
</dbReference>
<evidence type="ECO:0000256" key="1">
    <source>
        <dbReference type="ARBA" id="ARBA00005564"/>
    </source>
</evidence>
<sequence length="376" mass="40717">MDIKKVFFAIFSVLIYVSVYAVKIPAHSVILYIGTFTNEGEGGLYKCTFDTVTGAIENIGLAQSMNNPNYLVISNDKRFLYACVRPQGDSAGSAVEAYKVNRATGSLAFINKKLTTGNDPCYIDITPDGKIIAVANYGGGNLTIFHTNEDGSLTDVVQSIEHKGSGPVKERQQKAHAHSVRFSPFNNQVFAADLGIDKLMCYQLDQTEGKLLEGSQPFVGLAPGAGPRHFDFHPGGKIIYVVNELNSTVSVLERKGGTYKVVQVVKTIPGDYPGKNYCADIHISSNGGSLYCSNRGHNSITTFSIAKDGLLSFVGTTPAHGDWPRNFTLWPSGGFMLVANQKSGNITVYRIDKETGIPVFINVNVKVPSPVCLVFL</sequence>
<organism evidence="2">
    <name type="scientific">hydrothermal vent metagenome</name>
    <dbReference type="NCBI Taxonomy" id="652676"/>
    <lineage>
        <taxon>unclassified sequences</taxon>
        <taxon>metagenomes</taxon>
        <taxon>ecological metagenomes</taxon>
    </lineage>
</organism>
<dbReference type="InterPro" id="IPR019405">
    <property type="entry name" value="Lactonase_7-beta_prop"/>
</dbReference>
<dbReference type="EMBL" id="UOEP01000094">
    <property type="protein sequence ID" value="VAW19086.1"/>
    <property type="molecule type" value="Genomic_DNA"/>
</dbReference>
<dbReference type="GO" id="GO:0017057">
    <property type="term" value="F:6-phosphogluconolactonase activity"/>
    <property type="evidence" value="ECO:0007669"/>
    <property type="project" value="UniProtKB-EC"/>
</dbReference>
<keyword evidence="2" id="KW-0378">Hydrolase</keyword>
<reference evidence="2" key="1">
    <citation type="submission" date="2018-06" db="EMBL/GenBank/DDBJ databases">
        <authorList>
            <person name="Zhirakovskaya E."/>
        </authorList>
    </citation>
    <scope>NUCLEOTIDE SEQUENCE</scope>
</reference>
<evidence type="ECO:0000313" key="2">
    <source>
        <dbReference type="EMBL" id="VAW19086.1"/>
    </source>
</evidence>
<dbReference type="PANTHER" id="PTHR30344:SF1">
    <property type="entry name" value="6-PHOSPHOGLUCONOLACTONASE"/>
    <property type="match status" value="1"/>
</dbReference>
<dbReference type="SUPFAM" id="SSF51004">
    <property type="entry name" value="C-terminal (heme d1) domain of cytochrome cd1-nitrite reductase"/>
    <property type="match status" value="1"/>
</dbReference>